<keyword evidence="3" id="KW-1185">Reference proteome</keyword>
<protein>
    <submittedName>
        <fullName evidence="2">Uncharacterized protein</fullName>
    </submittedName>
</protein>
<name>L9KQZ7_TUPCH</name>
<dbReference type="EMBL" id="KB320701">
    <property type="protein sequence ID" value="ELW65201.1"/>
    <property type="molecule type" value="Genomic_DNA"/>
</dbReference>
<dbReference type="AlphaFoldDB" id="L9KQZ7"/>
<feature type="compositionally biased region" description="Low complexity" evidence="1">
    <location>
        <begin position="36"/>
        <end position="48"/>
    </location>
</feature>
<accession>L9KQZ7</accession>
<reference evidence="3" key="2">
    <citation type="journal article" date="2013" name="Nat. Commun.">
        <title>Genome of the Chinese tree shrew.</title>
        <authorList>
            <person name="Fan Y."/>
            <person name="Huang Z.Y."/>
            <person name="Cao C.C."/>
            <person name="Chen C.S."/>
            <person name="Chen Y.X."/>
            <person name="Fan D.D."/>
            <person name="He J."/>
            <person name="Hou H.L."/>
            <person name="Hu L."/>
            <person name="Hu X.T."/>
            <person name="Jiang X.T."/>
            <person name="Lai R."/>
            <person name="Lang Y.S."/>
            <person name="Liang B."/>
            <person name="Liao S.G."/>
            <person name="Mu D."/>
            <person name="Ma Y.Y."/>
            <person name="Niu Y.Y."/>
            <person name="Sun X.Q."/>
            <person name="Xia J.Q."/>
            <person name="Xiao J."/>
            <person name="Xiong Z.Q."/>
            <person name="Xu L."/>
            <person name="Yang L."/>
            <person name="Zhang Y."/>
            <person name="Zhao W."/>
            <person name="Zhao X.D."/>
            <person name="Zheng Y.T."/>
            <person name="Zhou J.M."/>
            <person name="Zhu Y.B."/>
            <person name="Zhang G.J."/>
            <person name="Wang J."/>
            <person name="Yao Y.G."/>
        </authorList>
    </citation>
    <scope>NUCLEOTIDE SEQUENCE [LARGE SCALE GENOMIC DNA]</scope>
</reference>
<evidence type="ECO:0000313" key="2">
    <source>
        <dbReference type="EMBL" id="ELW65201.1"/>
    </source>
</evidence>
<sequence length="250" mass="26246">MSEYGPGPVQGPWKAKERNASPTSRLSTALNASFDPGAGPAGPVGSSAGERRASSWAGGRPLGTVGAPSSSRRPYLPPPSIERGSEGVGQGQDQRRDKKTYMNTYQFSDALGIVFHPDDGSGTSPNPLLQSRILGPWVGEWAEVTDLVRFVGSQSRAESGPLSSGCRRDKGLSEGWKEGRLRVRVRRCNGEAAGREGVQAERRAEGATLALTLALASQTQGGRVLFGFQSKIRNAGVLAGGLGGGGSRHY</sequence>
<evidence type="ECO:0000256" key="1">
    <source>
        <dbReference type="SAM" id="MobiDB-lite"/>
    </source>
</evidence>
<organism evidence="2 3">
    <name type="scientific">Tupaia chinensis</name>
    <name type="common">Chinese tree shrew</name>
    <name type="synonym">Tupaia belangeri chinensis</name>
    <dbReference type="NCBI Taxonomy" id="246437"/>
    <lineage>
        <taxon>Eukaryota</taxon>
        <taxon>Metazoa</taxon>
        <taxon>Chordata</taxon>
        <taxon>Craniata</taxon>
        <taxon>Vertebrata</taxon>
        <taxon>Euteleostomi</taxon>
        <taxon>Mammalia</taxon>
        <taxon>Eutheria</taxon>
        <taxon>Euarchontoglires</taxon>
        <taxon>Scandentia</taxon>
        <taxon>Tupaiidae</taxon>
        <taxon>Tupaia</taxon>
    </lineage>
</organism>
<gene>
    <name evidence="2" type="ORF">TREES_T100009860</name>
</gene>
<feature type="region of interest" description="Disordered" evidence="1">
    <location>
        <begin position="1"/>
        <end position="96"/>
    </location>
</feature>
<feature type="compositionally biased region" description="Polar residues" evidence="1">
    <location>
        <begin position="20"/>
        <end position="31"/>
    </location>
</feature>
<dbReference type="InParanoid" id="L9KQZ7"/>
<reference evidence="3" key="1">
    <citation type="submission" date="2012-07" db="EMBL/GenBank/DDBJ databases">
        <title>Genome of the Chinese tree shrew, a rising model animal genetically related to primates.</title>
        <authorList>
            <person name="Zhang G."/>
            <person name="Fan Y."/>
            <person name="Yao Y."/>
            <person name="Huang Z."/>
        </authorList>
    </citation>
    <scope>NUCLEOTIDE SEQUENCE [LARGE SCALE GENOMIC DNA]</scope>
</reference>
<proteinExistence type="predicted"/>
<evidence type="ECO:0000313" key="3">
    <source>
        <dbReference type="Proteomes" id="UP000011518"/>
    </source>
</evidence>
<dbReference type="Proteomes" id="UP000011518">
    <property type="component" value="Unassembled WGS sequence"/>
</dbReference>